<feature type="transmembrane region" description="Helical" evidence="1">
    <location>
        <begin position="36"/>
        <end position="57"/>
    </location>
</feature>
<dbReference type="PANTHER" id="PTHR34821:SF2">
    <property type="entry name" value="INNER MEMBRANE PROTEIN YDCZ"/>
    <property type="match status" value="1"/>
</dbReference>
<evidence type="ECO:0000313" key="3">
    <source>
        <dbReference type="EMBL" id="GAA3150779.1"/>
    </source>
</evidence>
<dbReference type="Proteomes" id="UP001500320">
    <property type="component" value="Unassembled WGS sequence"/>
</dbReference>
<feature type="transmembrane region" description="Helical" evidence="1">
    <location>
        <begin position="263"/>
        <end position="283"/>
    </location>
</feature>
<feature type="transmembrane region" description="Helical" evidence="1">
    <location>
        <begin position="223"/>
        <end position="247"/>
    </location>
</feature>
<evidence type="ECO:0000256" key="2">
    <source>
        <dbReference type="SAM" id="SignalP"/>
    </source>
</evidence>
<feature type="transmembrane region" description="Helical" evidence="1">
    <location>
        <begin position="192"/>
        <end position="211"/>
    </location>
</feature>
<dbReference type="PANTHER" id="PTHR34821">
    <property type="entry name" value="INNER MEMBRANE PROTEIN YDCZ"/>
    <property type="match status" value="1"/>
</dbReference>
<keyword evidence="4" id="KW-1185">Reference proteome</keyword>
<feature type="transmembrane region" description="Helical" evidence="1">
    <location>
        <begin position="125"/>
        <end position="144"/>
    </location>
</feature>
<accession>A0ABP6NJV7</accession>
<proteinExistence type="predicted"/>
<organism evidence="3 4">
    <name type="scientific">Planomonospora alba</name>
    <dbReference type="NCBI Taxonomy" id="161354"/>
    <lineage>
        <taxon>Bacteria</taxon>
        <taxon>Bacillati</taxon>
        <taxon>Actinomycetota</taxon>
        <taxon>Actinomycetes</taxon>
        <taxon>Streptosporangiales</taxon>
        <taxon>Streptosporangiaceae</taxon>
        <taxon>Planomonospora</taxon>
    </lineage>
</organism>
<name>A0ABP6NJV7_9ACTN</name>
<evidence type="ECO:0000256" key="1">
    <source>
        <dbReference type="SAM" id="Phobius"/>
    </source>
</evidence>
<sequence>MHAVLLAAALLIGCLLAVQASVNLQLNKAVGTPYGASALQLGVATALLAVPAVAVGGIGAARLVPDVPLWHLLGGLASPLYITSGILLFPRLGALAAVGLFVTGQMSASLALDLLGVLGVPRKPLSAGVVLGAAAVLAGITVVIRSQRAARPSASSAPAAQPAAGPVGGSAGTATAPAVPAVAAGTGGAGQWGWIALGLVAGAALPVQGAINAQLRRDLEQPMTVATISFIVATLTILVVLLLLLALRRTPRPRLRPLSGMPWWGWLGGACAAAYVTATFMLIPEIGAATTVALTVTGQQAASAAIDDRGLFRLPARPLTGPRLGGLALLIAGSVLVQLT</sequence>
<keyword evidence="1" id="KW-0812">Transmembrane</keyword>
<comment type="caution">
    <text evidence="3">The sequence shown here is derived from an EMBL/GenBank/DDBJ whole genome shotgun (WGS) entry which is preliminary data.</text>
</comment>
<keyword evidence="2" id="KW-0732">Signal</keyword>
<reference evidence="4" key="1">
    <citation type="journal article" date="2019" name="Int. J. Syst. Evol. Microbiol.">
        <title>The Global Catalogue of Microorganisms (GCM) 10K type strain sequencing project: providing services to taxonomists for standard genome sequencing and annotation.</title>
        <authorList>
            <consortium name="The Broad Institute Genomics Platform"/>
            <consortium name="The Broad Institute Genome Sequencing Center for Infectious Disease"/>
            <person name="Wu L."/>
            <person name="Ma J."/>
        </authorList>
    </citation>
    <scope>NUCLEOTIDE SEQUENCE [LARGE SCALE GENOMIC DNA]</scope>
    <source>
        <strain evidence="4">JCM 9373</strain>
    </source>
</reference>
<dbReference type="EMBL" id="BAAAUT010000041">
    <property type="protein sequence ID" value="GAA3150779.1"/>
    <property type="molecule type" value="Genomic_DNA"/>
</dbReference>
<feature type="signal peptide" evidence="2">
    <location>
        <begin position="1"/>
        <end position="20"/>
    </location>
</feature>
<feature type="chain" id="PRO_5046457970" evidence="2">
    <location>
        <begin position="21"/>
        <end position="340"/>
    </location>
</feature>
<dbReference type="InterPro" id="IPR006750">
    <property type="entry name" value="YdcZ"/>
</dbReference>
<evidence type="ECO:0000313" key="4">
    <source>
        <dbReference type="Proteomes" id="UP001500320"/>
    </source>
</evidence>
<keyword evidence="1" id="KW-0472">Membrane</keyword>
<protein>
    <submittedName>
        <fullName evidence="3">DMT family transporter</fullName>
    </submittedName>
</protein>
<dbReference type="Pfam" id="PF04657">
    <property type="entry name" value="DMT_YdcZ"/>
    <property type="match status" value="2"/>
</dbReference>
<gene>
    <name evidence="3" type="ORF">GCM10010466_47350</name>
</gene>
<keyword evidence="1" id="KW-1133">Transmembrane helix</keyword>
<dbReference type="RefSeq" id="WP_344863026.1">
    <property type="nucleotide sequence ID" value="NZ_BAAAUT010000041.1"/>
</dbReference>